<dbReference type="Proteomes" id="UP000419144">
    <property type="component" value="Unassembled WGS sequence"/>
</dbReference>
<feature type="region of interest" description="Disordered" evidence="1">
    <location>
        <begin position="3423"/>
        <end position="3450"/>
    </location>
</feature>
<feature type="region of interest" description="Disordered" evidence="1">
    <location>
        <begin position="665"/>
        <end position="691"/>
    </location>
</feature>
<feature type="region of interest" description="Disordered" evidence="1">
    <location>
        <begin position="1891"/>
        <end position="1922"/>
    </location>
</feature>
<feature type="region of interest" description="Disordered" evidence="1">
    <location>
        <begin position="1063"/>
        <end position="1104"/>
    </location>
</feature>
<feature type="region of interest" description="Disordered" evidence="1">
    <location>
        <begin position="3004"/>
        <end position="3031"/>
    </location>
</feature>
<feature type="region of interest" description="Disordered" evidence="1">
    <location>
        <begin position="495"/>
        <end position="521"/>
    </location>
</feature>
<feature type="region of interest" description="Disordered" evidence="1">
    <location>
        <begin position="420"/>
        <end position="443"/>
    </location>
</feature>
<feature type="compositionally biased region" description="Basic and acidic residues" evidence="1">
    <location>
        <begin position="510"/>
        <end position="521"/>
    </location>
</feature>
<evidence type="ECO:0000256" key="1">
    <source>
        <dbReference type="SAM" id="MobiDB-lite"/>
    </source>
</evidence>
<feature type="compositionally biased region" description="Low complexity" evidence="1">
    <location>
        <begin position="674"/>
        <end position="684"/>
    </location>
</feature>
<comment type="caution">
    <text evidence="2">The sequence shown here is derived from an EMBL/GenBank/DDBJ whole genome shotgun (WGS) entry which is preliminary data.</text>
</comment>
<dbReference type="OrthoDB" id="267105at2759"/>
<feature type="compositionally biased region" description="Basic residues" evidence="1">
    <location>
        <begin position="150"/>
        <end position="159"/>
    </location>
</feature>
<feature type="region of interest" description="Disordered" evidence="1">
    <location>
        <begin position="591"/>
        <end position="610"/>
    </location>
</feature>
<feature type="compositionally biased region" description="Basic and acidic residues" evidence="1">
    <location>
        <begin position="798"/>
        <end position="810"/>
    </location>
</feature>
<feature type="region of interest" description="Disordered" evidence="1">
    <location>
        <begin position="2265"/>
        <end position="2285"/>
    </location>
</feature>
<feature type="region of interest" description="Disordered" evidence="1">
    <location>
        <begin position="735"/>
        <end position="825"/>
    </location>
</feature>
<keyword evidence="3" id="KW-1185">Reference proteome</keyword>
<sequence>MQRRVRLLDHDASASPPAIWRSHRSYTFSYASLSAAQGVLIYGTAAASLAKQQQQLTDAAAQARGYAACRCRSVSTALQPSSLPLRIRRLRPSPLASAPFIATRKCPLHTASPPPSSAESVPQCHTGSDRHDAVPIPSPAAAATDSTRRPVARRRRQAKRVTASSESVAARDEPQASEESDRHGRDVCDTSSSHHGYTSQPLPASTAPQRPPTPARHDERIPGQRSAYLEAARLPASPTRHNATPESICSYLLTLRRALSCNRAGTHFSSMTRRSALAFMHQILPTLMTMPPVPEADLLTGAVMPTPGGGAAVERCDVESGITNAKAGAALESRQMEPPAHLSFPPPPPSRASPLHTPESISASADGLRRLRGCGQGSVPWTQTLAEAVLLMCNKLDCDVRHMWAARAALLYLVLEEGKDCTDPPQPPPASLSTLPRRLTRTPGNTLNEKAQLALALMRTLDAHYRQSRLTRDVLRPVTVMLALQLREKVKAASSSDKLCGHNDTVAEAPSERKSHDTRAVRLGDNDKAVTQASSAPHAASAHLPRRDSALVNLERYLTDALLPLLYSEFRHYCRSVEQWQDYNDGTAAAAAAAAPQHQHTPSPSAPDNQTCLPNIAPADIETFSLLAAVLHRALGLHSVVREGNEVYFDLSTRRADGHLPVAPKSHKIVSEPSGSAGASAGASLPRRGPRYQPAVPLHAFRLTIEAITARLDADGGPHTGAQELIARNSMQARAGYGARAHSPPPFVPPRTAAPAGAPRVSSGGSGSQSPASPSSKSRFVETAAPSSARLPHAPSAEAEREGGGHDGKSPDSATTGSGSLRTKTTASSPVVKFGNFNIGRFLPILSLCSHDHSFSMFVTTATAGTGTHASTTSASGSTTSSSPTTGAETSALVEEDVSALAAAISRLLLLGIYWAPLCRTYQLPTVLTLFARATTAEMTHTAVEKSAPAAEAASGLRAASSHPTAAEWRTRTTQEAVPMPLDATILQRVRDTFVPPATDLAAPSSSFAQQLNRLVYSSRCYLERVNFGTFANMATTLDRVLCRWPIHNADVATTTGALPLSGNPEVGCGSANDDSGGGDGGFRTASTAAPSDGGEVSSPAAKTFSQQHDVVARAASTMSAAHATDIFAGPHAKGSRAVFRAPVAAGMATLHIFAPIAEEFWSRERGRILWQAVSRRARQRVSVLPSTDLTRAHLTKHLGFTVHTCMHTRLRVTVPNTNGDGTTTAASEDGVQECIKAPFYILRLMGLRSAAAERIGTPDEVLRVYQMSERAESYMAVQNALGCTTAARPFICEYLRSDFMWRTIPNDTFVPLVTALAELELSSMTVPEHLLVSGSLEYSADLKQGPTASWGLQGRLAGCFLSNTMRSLKARVEPHELRLLTADDREAYTFGMEPGARQRPQTAATATCHGDDRLALLHLSLRRISKDGRVLDPPQLAPTMPSAGRGGTGVRGSVTPSSRIHHPPHQGDGGAQTPPRFVGAPTCYNLEATKSSLWEPAYSRSSDESVRMPLTAFPPLLRAMTLLAEAERRVDQATLHDAAGLRSDGASPDSSKWPSCSEAFNLDSVDLILRMAWRLLFESASGSSAVAERSETVSLEALVTLYLSLTGVASQWPASPRPPATTSVSGTLTHEVGVSAKVLVPPSTALAVDCCLAHCEVALRQRLMAMTLQAAGSGAAEATQMKPERIATDLPALLQLAVLTERLLPCAANMAAPATGAADMPLHELIHRQLLRELRTSLRQASLQRIAGEVSRLVWWITRRAHAEVREDGTSPLSPRTSWVETTLLQEIDAKRLAVAERATVATAPSTSSCSSASHRSFQIFEWALLPFYAKLEARQHDANAAAETADKAAAALSEARSTSTPTMDDFLCLEDTYSGCAGECSAHWWSPQSSLPPVSTGLPSGATTSSANSHQDGGTTAFQASHPRAAPHTVTLEAALHALPTQCDSFHILLHVVRQLFLSHPALLSTTPDAALYYEIRTARAASDHKITTPVASCASTPVHILGAAGGRQAWATLPTQRVELPHDMRQRYVNALFRCFKRLVYHQTCTAEELVELLHVLWLADPHASHVAFSVASSSSKASTSQWPSLFALCSDFVKRSLAELDAAADMQDMDDTVKGDNGVGESPRPLRSVPEVLQIVYRTMHDGLSKSIVTEPRDMHWLSVNAMALHPRSVILFLHCLNIVRGLEEQRQPRQRAHDSLNRLHRSTLELFQPFIVYASITGEAVAGAARTNYMPLLLESLSEMDPQLLLVLIQATFAGAMWSGNTGRPSQDRGRGRSRRERVSSGNTNFYRKMLVASQTTGGPVRMGEYGHRQSARALAGGGVQDTRQLLENIAAVMAALLMVASHVQASSGVWTSKGGAGGHEGMYSAMTAPATPQRGPSARIGGAHHRALIFLRNSLYELLLRVRSPRPLQCASAVTVVQLMQLGVVRESPRMVRLLDGLFLSSLIPPVQIVERAVAPATTAATVVHRDSEKGDKYGLAIPRDTIGGMRFPASHEAVQLLRLLPVQYWRILLHRDVFWPRYRGYALQMLNKRWRSVAMTRGDTLMSDTAHRSKANKWKKMNSSLSFILLSLDTESIACLVKETMGPMVLLVVAAELLRVLARQRACSGDRSTATHTEVDGMPRAVHSAMRTAPRIDKCQCAKADEWPAGITARRDAGEDDAPALAAWTSFEVVRCYASPGSVLTDEAVQPWLEAACNVIDQLASTRHTDFVLMLEREAEWKRRVMGASAYRGAAAEEVPLGVFHQTAVEAMAAARVGTKEDARETAASVLDIGEDGVAEVSDASGSAEERDWAELRTSAGAPAARDDVSALGDSVSNVGNRKRSVLTTGFVASTSTALDDAAGEWSDASDTAPEQPLVLDWRPITDFVRTIREVDPGISQRQVRLECWLRRPELVAGASAEARALSAARMHPFSSVSKTAASAASLEEAAVTGGMDDARDVLHNAAGAILQHARVYWQTTDCTHGARPLLLMNLRDALNLYCLDTQQICERDDSVADAQLVRPTDEGDIAETLGGTASSTDKGSARDSSVVVEQSRWLECGTASSSFDRGIDPAAERRGLSTTMVLGLVRPCPALSVPWIGAPRAMVDATVTGERKRRRLALLRRAGVLASAQEMEERCRAYGLSCTMWQDGAQAWQATSAAEFWRRKSRRLQLEVLECVIGDDDATEDARERLRGMDGDAMANGYAGAAGRERVATASATGCAVRDECLSDVERRVRHRLQLLRCDDLAQLLLLMTSEASAVLPSPSAKAGVKRNTNGSLSLLRLRMRVIMETVDELLPSASTNELMQVVLALLKLSISAEATDASSTDAMAPPLLHYVCREARRLLANVAVLVANDAERFTSGELLWLITRLHTPCVRAAVPPHAPPAQKAAVEAAVRRGTLPRLMHDKVPWDAPLDVSMSYMSAAVARAIGAAIAGSHDPTGGGRGDGADADEAIGDGTDVPVDRSAALNDKVSIDVQSASPVTVAQWVNAVAEAEQLQGKSKMQYVLQLVELSAV</sequence>
<evidence type="ECO:0000313" key="3">
    <source>
        <dbReference type="Proteomes" id="UP000419144"/>
    </source>
</evidence>
<feature type="region of interest" description="Disordered" evidence="1">
    <location>
        <begin position="106"/>
        <end position="221"/>
    </location>
</feature>
<dbReference type="VEuPathDB" id="TriTrypDB:LtaPh_0607800"/>
<feature type="compositionally biased region" description="Basic and acidic residues" evidence="1">
    <location>
        <begin position="169"/>
        <end position="188"/>
    </location>
</feature>
<feature type="compositionally biased region" description="Polar residues" evidence="1">
    <location>
        <begin position="1891"/>
        <end position="1921"/>
    </location>
</feature>
<feature type="compositionally biased region" description="Polar residues" evidence="1">
    <location>
        <begin position="189"/>
        <end position="208"/>
    </location>
</feature>
<evidence type="ECO:0000313" key="2">
    <source>
        <dbReference type="EMBL" id="GET85943.1"/>
    </source>
</evidence>
<feature type="compositionally biased region" description="Polar residues" evidence="1">
    <location>
        <begin position="812"/>
        <end position="825"/>
    </location>
</feature>
<feature type="region of interest" description="Disordered" evidence="1">
    <location>
        <begin position="333"/>
        <end position="360"/>
    </location>
</feature>
<gene>
    <name evidence="2" type="ORF">LtaPh_0607800</name>
</gene>
<feature type="compositionally biased region" description="Polar residues" evidence="1">
    <location>
        <begin position="598"/>
        <end position="610"/>
    </location>
</feature>
<feature type="compositionally biased region" description="Low complexity" evidence="1">
    <location>
        <begin position="750"/>
        <end position="778"/>
    </location>
</feature>
<protein>
    <submittedName>
        <fullName evidence="2">Uncharacterized protein</fullName>
    </submittedName>
</protein>
<feature type="region of interest" description="Disordered" evidence="1">
    <location>
        <begin position="867"/>
        <end position="888"/>
    </location>
</feature>
<organism evidence="2 3">
    <name type="scientific">Leishmania tarentolae</name>
    <name type="common">Sauroleishmania tarentolae</name>
    <dbReference type="NCBI Taxonomy" id="5689"/>
    <lineage>
        <taxon>Eukaryota</taxon>
        <taxon>Discoba</taxon>
        <taxon>Euglenozoa</taxon>
        <taxon>Kinetoplastea</taxon>
        <taxon>Metakinetoplastina</taxon>
        <taxon>Trypanosomatida</taxon>
        <taxon>Trypanosomatidae</taxon>
        <taxon>Leishmaniinae</taxon>
        <taxon>Leishmania</taxon>
        <taxon>lizard Leishmania</taxon>
    </lineage>
</organism>
<dbReference type="EMBL" id="BLBS01000007">
    <property type="protein sequence ID" value="GET85943.1"/>
    <property type="molecule type" value="Genomic_DNA"/>
</dbReference>
<name>A0A640K8R8_LEITA</name>
<proteinExistence type="predicted"/>
<feature type="region of interest" description="Disordered" evidence="1">
    <location>
        <begin position="1431"/>
        <end position="1475"/>
    </location>
</feature>
<accession>A0A640K8R8</accession>
<reference evidence="2" key="1">
    <citation type="submission" date="2019-11" db="EMBL/GenBank/DDBJ databases">
        <title>Leishmania tarentolae CDS.</title>
        <authorList>
            <person name="Goto Y."/>
            <person name="Yamagishi J."/>
        </authorList>
    </citation>
    <scope>NUCLEOTIDE SEQUENCE [LARGE SCALE GENOMIC DNA]</scope>
    <source>
        <strain evidence="2">Parrot Tar II</strain>
    </source>
</reference>